<proteinExistence type="inferred from homology"/>
<evidence type="ECO:0000256" key="2">
    <source>
        <dbReference type="ARBA" id="ARBA00022448"/>
    </source>
</evidence>
<reference evidence="11 12" key="1">
    <citation type="submission" date="2008-04" db="EMBL/GenBank/DDBJ databases">
        <title>Draft genome sequence of Bacteroides intestinalis (DSM 17393).</title>
        <authorList>
            <person name="Sudarsanam P."/>
            <person name="Ley R."/>
            <person name="Guruge J."/>
            <person name="Turnbaugh P.J."/>
            <person name="Mahowald M."/>
            <person name="Liep D."/>
            <person name="Gordon J."/>
        </authorList>
    </citation>
    <scope>NUCLEOTIDE SEQUENCE [LARGE SCALE GENOMIC DNA]</scope>
    <source>
        <strain evidence="11 12">DSM 17393</strain>
    </source>
</reference>
<dbReference type="Gene3D" id="2.60.40.1120">
    <property type="entry name" value="Carboxypeptidase-like, regulatory domain"/>
    <property type="match status" value="1"/>
</dbReference>
<dbReference type="GO" id="GO:0009279">
    <property type="term" value="C:cell outer membrane"/>
    <property type="evidence" value="ECO:0007669"/>
    <property type="project" value="UniProtKB-SubCell"/>
</dbReference>
<evidence type="ECO:0000259" key="10">
    <source>
        <dbReference type="Pfam" id="PF07715"/>
    </source>
</evidence>
<comment type="subcellular location">
    <subcellularLocation>
        <location evidence="1 8">Cell outer membrane</location>
        <topology evidence="1 8">Multi-pass membrane protein</topology>
    </subcellularLocation>
</comment>
<dbReference type="InterPro" id="IPR037066">
    <property type="entry name" value="Plug_dom_sf"/>
</dbReference>
<dbReference type="FunFam" id="2.170.130.10:FF:000003">
    <property type="entry name" value="SusC/RagA family TonB-linked outer membrane protein"/>
    <property type="match status" value="1"/>
</dbReference>
<evidence type="ECO:0000256" key="3">
    <source>
        <dbReference type="ARBA" id="ARBA00022452"/>
    </source>
</evidence>
<dbReference type="NCBIfam" id="TIGR04057">
    <property type="entry name" value="SusC_RagA_signa"/>
    <property type="match status" value="1"/>
</dbReference>
<sequence>MIEAVPSHSLNTHIYTFNFKYIIMKNKCLNFLLFVVVAFVSPGLLWAQNQPVKGKVLDEKTKEALIGVSVLEAGSTSNGTVTDLDGNFSLSVPEGATLRISYVGYLVQEIPLNGRKSLEVLLKEDTEMLDEVVIVGYGVQKKATLSGSVTSIGGEKLANTPVTNVSQGLAGRLPGVVAISNTAEPGYDGATIRIRGVNTFGKADPLVVVDGVPGRSLERIDPSTIETMSVMKDASAAIYGAQAANGVIIITTKRGKKGKPTVNLSYNYGISRPTVIPEMANASEYATLLNEIDKYAGNKERYTPEDIQKYRDGSDPWSYPNTDWFKETLKPWSPQTYANATIDGGTDNMTYFVSVSAKTQDGFYRNSGTKYNQYDLKSNLDLKLNKYINLFMNLTGRMEDRKYPTRSSENIFRMLMRSKPNMPAYWPNGLPGPDIEFGDNPVVIATDATGYERDKRYILNGDFGVNINVPYVEGLTLKATASLDKNFRFRKIWQTPWTLYSWDGTSMDENNNPLLVEGKKGFSDPRLRESMEDNQNILLSGIINYNRTFAENHSVNVLAGAERITGKGDSFEAFRRYFISTAIDELFAGGQDEINNTGKGYKEARLNYFGRVNYSYKSKYLAEFVWRYQGSYIFDHSNQFGFFPGVSLGYVISEENFFKKALPFVHFAKVRASWGKTGNDMIDPYQYLASYTFNNLMYLTNGGVTANQSLMENVAPNVNVTWETATQQNIGLDLQFLNGDLAVTVDYFYNKRKDILWKRNASVPNTSGLTLPDENLGKVKNQGVDFSIDYRKRFKDFSLGVGLNGVYAKNKILFWDEAPGAPDYQKSTGMPIDAGLYYEAIGIFKDEAHVESYPHWAGARPGDIIFRDVNGDKVIDGNDRVRNDKTKTPTFTGGLNVDLTYKDFDFSVLFQGAFGGVFQQSTESGDFGNFLKSFYDNRWTEDNPTASFPRTYNRSNEYWVNQPNTFWLHKTDYVRLKNIELGYTVPKVFTKQAGIERVRVYISAYNLLTFSPDMKDYDPENTSGSGYNHPLNKVLNFGVNVTF</sequence>
<keyword evidence="7 8" id="KW-0998">Cell outer membrane</keyword>
<evidence type="ECO:0000256" key="5">
    <source>
        <dbReference type="ARBA" id="ARBA00022729"/>
    </source>
</evidence>
<keyword evidence="3 8" id="KW-1134">Transmembrane beta strand</keyword>
<evidence type="ECO:0000256" key="8">
    <source>
        <dbReference type="PROSITE-ProRule" id="PRU01360"/>
    </source>
</evidence>
<dbReference type="Proteomes" id="UP000004596">
    <property type="component" value="Unassembled WGS sequence"/>
</dbReference>
<evidence type="ECO:0000256" key="4">
    <source>
        <dbReference type="ARBA" id="ARBA00022692"/>
    </source>
</evidence>
<comment type="similarity">
    <text evidence="8">Belongs to the TonB-dependent receptor family.</text>
</comment>
<dbReference type="InterPro" id="IPR023996">
    <property type="entry name" value="TonB-dep_OMP_SusC/RagA"/>
</dbReference>
<dbReference type="InterPro" id="IPR023997">
    <property type="entry name" value="TonB-dep_OMP_SusC/RagA_CS"/>
</dbReference>
<feature type="domain" description="TonB-dependent receptor plug" evidence="10">
    <location>
        <begin position="142"/>
        <end position="247"/>
    </location>
</feature>
<dbReference type="eggNOG" id="COG1629">
    <property type="taxonomic scope" value="Bacteria"/>
</dbReference>
<dbReference type="RefSeq" id="WP_007660915.1">
    <property type="nucleotide sequence ID" value="NZ_ABJL02000007.1"/>
</dbReference>
<dbReference type="InterPro" id="IPR039426">
    <property type="entry name" value="TonB-dep_rcpt-like"/>
</dbReference>
<gene>
    <name evidence="11" type="ORF">BACINT_00979</name>
</gene>
<organism evidence="11 12">
    <name type="scientific">Bacteroides intestinalis DSM 17393</name>
    <dbReference type="NCBI Taxonomy" id="471870"/>
    <lineage>
        <taxon>Bacteria</taxon>
        <taxon>Pseudomonadati</taxon>
        <taxon>Bacteroidota</taxon>
        <taxon>Bacteroidia</taxon>
        <taxon>Bacteroidales</taxon>
        <taxon>Bacteroidaceae</taxon>
        <taxon>Bacteroides</taxon>
    </lineage>
</organism>
<name>B3C916_9BACE</name>
<comment type="caution">
    <text evidence="11">The sequence shown here is derived from an EMBL/GenBank/DDBJ whole genome shotgun (WGS) entry which is preliminary data.</text>
</comment>
<evidence type="ECO:0000256" key="9">
    <source>
        <dbReference type="SAM" id="Phobius"/>
    </source>
</evidence>
<dbReference type="InterPro" id="IPR008969">
    <property type="entry name" value="CarboxyPept-like_regulatory"/>
</dbReference>
<dbReference type="GO" id="GO:0044718">
    <property type="term" value="P:siderophore transmembrane transport"/>
    <property type="evidence" value="ECO:0007669"/>
    <property type="project" value="TreeGrafter"/>
</dbReference>
<evidence type="ECO:0000313" key="11">
    <source>
        <dbReference type="EMBL" id="EDV05895.1"/>
    </source>
</evidence>
<dbReference type="InterPro" id="IPR036942">
    <property type="entry name" value="Beta-barrel_TonB_sf"/>
</dbReference>
<dbReference type="STRING" id="471870.BACINT_00979"/>
<keyword evidence="9" id="KW-1133">Transmembrane helix</keyword>
<feature type="transmembrane region" description="Helical" evidence="9">
    <location>
        <begin position="28"/>
        <end position="47"/>
    </location>
</feature>
<dbReference type="EMBL" id="ABJL02000007">
    <property type="protein sequence ID" value="EDV05895.1"/>
    <property type="molecule type" value="Genomic_DNA"/>
</dbReference>
<dbReference type="AlphaFoldDB" id="B3C916"/>
<dbReference type="Pfam" id="PF07715">
    <property type="entry name" value="Plug"/>
    <property type="match status" value="1"/>
</dbReference>
<evidence type="ECO:0000313" key="12">
    <source>
        <dbReference type="Proteomes" id="UP000004596"/>
    </source>
</evidence>
<evidence type="ECO:0000256" key="1">
    <source>
        <dbReference type="ARBA" id="ARBA00004571"/>
    </source>
</evidence>
<keyword evidence="4 8" id="KW-0812">Transmembrane</keyword>
<evidence type="ECO:0000256" key="6">
    <source>
        <dbReference type="ARBA" id="ARBA00023136"/>
    </source>
</evidence>
<dbReference type="Pfam" id="PF13715">
    <property type="entry name" value="CarbopepD_reg_2"/>
    <property type="match status" value="1"/>
</dbReference>
<keyword evidence="2 8" id="KW-0813">Transport</keyword>
<dbReference type="SUPFAM" id="SSF56935">
    <property type="entry name" value="Porins"/>
    <property type="match status" value="1"/>
</dbReference>
<dbReference type="Gene3D" id="2.170.130.10">
    <property type="entry name" value="TonB-dependent receptor, plug domain"/>
    <property type="match status" value="1"/>
</dbReference>
<dbReference type="GeneID" id="26158420"/>
<evidence type="ECO:0000256" key="7">
    <source>
        <dbReference type="ARBA" id="ARBA00023237"/>
    </source>
</evidence>
<reference evidence="11 12" key="2">
    <citation type="submission" date="2008-04" db="EMBL/GenBank/DDBJ databases">
        <authorList>
            <person name="Fulton L."/>
            <person name="Clifton S."/>
            <person name="Fulton B."/>
            <person name="Xu J."/>
            <person name="Minx P."/>
            <person name="Pepin K.H."/>
            <person name="Johnson M."/>
            <person name="Thiruvilangam P."/>
            <person name="Bhonagiri V."/>
            <person name="Nash W.E."/>
            <person name="Mardis E.R."/>
            <person name="Wilson R.K."/>
        </authorList>
    </citation>
    <scope>NUCLEOTIDE SEQUENCE [LARGE SCALE GENOMIC DNA]</scope>
    <source>
        <strain evidence="11 12">DSM 17393</strain>
    </source>
</reference>
<dbReference type="GO" id="GO:0015344">
    <property type="term" value="F:siderophore uptake transmembrane transporter activity"/>
    <property type="evidence" value="ECO:0007669"/>
    <property type="project" value="TreeGrafter"/>
</dbReference>
<dbReference type="SUPFAM" id="SSF49464">
    <property type="entry name" value="Carboxypeptidase regulatory domain-like"/>
    <property type="match status" value="1"/>
</dbReference>
<keyword evidence="6 8" id="KW-0472">Membrane</keyword>
<keyword evidence="5" id="KW-0732">Signal</keyword>
<dbReference type="PANTHER" id="PTHR30069">
    <property type="entry name" value="TONB-DEPENDENT OUTER MEMBRANE RECEPTOR"/>
    <property type="match status" value="1"/>
</dbReference>
<dbReference type="Gene3D" id="2.40.170.20">
    <property type="entry name" value="TonB-dependent receptor, beta-barrel domain"/>
    <property type="match status" value="1"/>
</dbReference>
<dbReference type="PROSITE" id="PS52016">
    <property type="entry name" value="TONB_DEPENDENT_REC_3"/>
    <property type="match status" value="1"/>
</dbReference>
<protein>
    <submittedName>
        <fullName evidence="11">TonB-linked outer membrane protein, SusC/RagA family</fullName>
    </submittedName>
</protein>
<accession>B3C916</accession>
<dbReference type="NCBIfam" id="TIGR04056">
    <property type="entry name" value="OMP_RagA_SusC"/>
    <property type="match status" value="1"/>
</dbReference>
<dbReference type="InterPro" id="IPR012910">
    <property type="entry name" value="Plug_dom"/>
</dbReference>
<dbReference type="PANTHER" id="PTHR30069:SF29">
    <property type="entry name" value="HEMOGLOBIN AND HEMOGLOBIN-HAPTOGLOBIN-BINDING PROTEIN 1-RELATED"/>
    <property type="match status" value="1"/>
</dbReference>